<protein>
    <submittedName>
        <fullName evidence="1">Uncharacterized protein</fullName>
    </submittedName>
</protein>
<proteinExistence type="predicted"/>
<sequence>MKTKFQLLDTTDPRFIRRLAKEINLHCEEHGFYSDFGVTSEMKCGSRKFHGHVKVAKGRLMAREIRIGTLNQGWTIDLTGVESVEGNGQGTIYASRRLKNKRKPRT</sequence>
<dbReference type="RefSeq" id="WP_068768531.1">
    <property type="nucleotide sequence ID" value="NZ_CP109796.1"/>
</dbReference>
<keyword evidence="2" id="KW-1185">Reference proteome</keyword>
<evidence type="ECO:0000313" key="2">
    <source>
        <dbReference type="Proteomes" id="UP000078486"/>
    </source>
</evidence>
<gene>
    <name evidence="1" type="ORF">AW736_01600</name>
</gene>
<evidence type="ECO:0000313" key="1">
    <source>
        <dbReference type="EMBL" id="OAM91762.1"/>
    </source>
</evidence>
<name>A0A178IPP4_9BACT</name>
<dbReference type="AlphaFoldDB" id="A0A178IPP4"/>
<dbReference type="EMBL" id="LRRQ01000015">
    <property type="protein sequence ID" value="OAM91762.1"/>
    <property type="molecule type" value="Genomic_DNA"/>
</dbReference>
<reference evidence="1 2" key="1">
    <citation type="submission" date="2016-01" db="EMBL/GenBank/DDBJ databases">
        <title>High potential of lignocellulose degradation of a new Verrucomicrobia species.</title>
        <authorList>
            <person name="Wang Y."/>
            <person name="Shi Y."/>
            <person name="Qiu Z."/>
            <person name="Liu S."/>
            <person name="Yang H."/>
        </authorList>
    </citation>
    <scope>NUCLEOTIDE SEQUENCE [LARGE SCALE GENOMIC DNA]</scope>
    <source>
        <strain evidence="1 2">TSB47</strain>
    </source>
</reference>
<organism evidence="1 2">
    <name type="scientific">Termitidicoccus mucosus</name>
    <dbReference type="NCBI Taxonomy" id="1184151"/>
    <lineage>
        <taxon>Bacteria</taxon>
        <taxon>Pseudomonadati</taxon>
        <taxon>Verrucomicrobiota</taxon>
        <taxon>Opitutia</taxon>
        <taxon>Opitutales</taxon>
        <taxon>Opitutaceae</taxon>
        <taxon>Termitidicoccus</taxon>
    </lineage>
</organism>
<accession>A0A178IPP4</accession>
<comment type="caution">
    <text evidence="1">The sequence shown here is derived from an EMBL/GenBank/DDBJ whole genome shotgun (WGS) entry which is preliminary data.</text>
</comment>
<dbReference type="Proteomes" id="UP000078486">
    <property type="component" value="Unassembled WGS sequence"/>
</dbReference>
<dbReference type="STRING" id="1184151.AW736_01600"/>